<organism evidence="1 2">
    <name type="scientific">Pristionchus pacificus</name>
    <name type="common">Parasitic nematode worm</name>
    <dbReference type="NCBI Taxonomy" id="54126"/>
    <lineage>
        <taxon>Eukaryota</taxon>
        <taxon>Metazoa</taxon>
        <taxon>Ecdysozoa</taxon>
        <taxon>Nematoda</taxon>
        <taxon>Chromadorea</taxon>
        <taxon>Rhabditida</taxon>
        <taxon>Rhabditina</taxon>
        <taxon>Diplogasteromorpha</taxon>
        <taxon>Diplogasteroidea</taxon>
        <taxon>Neodiplogasteridae</taxon>
        <taxon>Pristionchus</taxon>
    </lineage>
</organism>
<evidence type="ECO:0000313" key="2">
    <source>
        <dbReference type="Proteomes" id="UP000005239"/>
    </source>
</evidence>
<accession>A0A8R1UXC1</accession>
<protein>
    <submittedName>
        <fullName evidence="1">Uncharacterized protein</fullName>
    </submittedName>
</protein>
<gene>
    <name evidence="1" type="primary">WBGene00281362</name>
</gene>
<dbReference type="Proteomes" id="UP000005239">
    <property type="component" value="Unassembled WGS sequence"/>
</dbReference>
<name>A0A2A6B323_PRIPA</name>
<proteinExistence type="predicted"/>
<reference evidence="1" key="2">
    <citation type="submission" date="2022-06" db="UniProtKB">
        <authorList>
            <consortium name="EnsemblMetazoa"/>
        </authorList>
    </citation>
    <scope>IDENTIFICATION</scope>
    <source>
        <strain evidence="1">PS312</strain>
    </source>
</reference>
<accession>A0A2A6B323</accession>
<sequence>MLFLPLLLLLPLADALIRLQWSALYDEVDFKGVDQVKLIFRLVAMSCSARVNTEFVVDTQLDYANIIQYSIAGVINVTLAMLVVYLLIQYRSKVWPQISNRRNFLQN</sequence>
<evidence type="ECO:0000313" key="1">
    <source>
        <dbReference type="EnsemblMetazoa" id="PPA42993.1"/>
    </source>
</evidence>
<dbReference type="EnsemblMetazoa" id="PPA42993.1">
    <property type="protein sequence ID" value="PPA42993.1"/>
    <property type="gene ID" value="WBGene00281362"/>
</dbReference>
<keyword evidence="2" id="KW-1185">Reference proteome</keyword>
<dbReference type="AlphaFoldDB" id="A0A2A6B323"/>
<reference evidence="2" key="1">
    <citation type="journal article" date="2008" name="Nat. Genet.">
        <title>The Pristionchus pacificus genome provides a unique perspective on nematode lifestyle and parasitism.</title>
        <authorList>
            <person name="Dieterich C."/>
            <person name="Clifton S.W."/>
            <person name="Schuster L.N."/>
            <person name="Chinwalla A."/>
            <person name="Delehaunty K."/>
            <person name="Dinkelacker I."/>
            <person name="Fulton L."/>
            <person name="Fulton R."/>
            <person name="Godfrey J."/>
            <person name="Minx P."/>
            <person name="Mitreva M."/>
            <person name="Roeseler W."/>
            <person name="Tian H."/>
            <person name="Witte H."/>
            <person name="Yang S.P."/>
            <person name="Wilson R.K."/>
            <person name="Sommer R.J."/>
        </authorList>
    </citation>
    <scope>NUCLEOTIDE SEQUENCE [LARGE SCALE GENOMIC DNA]</scope>
    <source>
        <strain evidence="2">PS312</strain>
    </source>
</reference>